<keyword evidence="9 11" id="KW-0234">DNA repair</keyword>
<evidence type="ECO:0000256" key="8">
    <source>
        <dbReference type="ARBA" id="ARBA00023125"/>
    </source>
</evidence>
<comment type="subunit">
    <text evidence="11">Heterotrimer of RecB, RecC and RecD. All subunits contribute to DNA-binding.</text>
</comment>
<dbReference type="InterPro" id="IPR049550">
    <property type="entry name" value="RecD_N"/>
</dbReference>
<dbReference type="Pfam" id="PF13538">
    <property type="entry name" value="UvrD_C_2"/>
    <property type="match status" value="1"/>
</dbReference>
<keyword evidence="4 11" id="KW-0378">Hydrolase</keyword>
<gene>
    <name evidence="11 13" type="primary">recD</name>
    <name evidence="13" type="ORF">GCM10007891_15600</name>
</gene>
<sequence>MSDLLKLLRQHGLSELACQFAAYIDRKEQGMRPVVSMTAAILSEAIAEGHVCLNLHQLPTFCQPLKSVLPDSVADWMEILSQAKTVGQPGDYTPLILTEQGLVYLYRYYRDEQDVARLIQQRLQPVDDIDIEQLNADLSRWTSVIGGTDWQKVAVAVALTRQFAVISGGPGTGKTTIVLSMLNSLQQQFPDLHIGLAAPTGKAAARLQQSISAQHPYEVKTLHRLLGITEHNDQGRYHAERPLPLDVLIIDEASMVDISLMAKLMRALSPSARLILLGDSQQLASVESGAVLANLSDEQQGQFSAEFSEQFPELDIPVSENSAPSTLLNSFVRLQHSYRFDKDSAIGQLAKQVNEGDVLAALALLNPSVNDIWSDSDEKQQQRCFMAGYQSFIEAVESKQSPQQVVQAFDTFRILAALKQGPQSVLSVNRLLMRLLAQRGWRTSLPFYAGRPIMITQNDYRQRLFNGDTGIILHDETGQLRACFCFDEEVRWVPINRLPAHETAFAMTVHKSQGSEFDSVSILLPDEISPILNRELLYTAITRAKQQVFILSKEVTLRHTIQTRHQRESGLKRHLMNENQNH</sequence>
<keyword evidence="10 11" id="KW-0413">Isomerase</keyword>
<comment type="function">
    <text evidence="11">A helicase/nuclease that prepares dsDNA breaks (DSB) for recombinational DNA repair. Binds to DSBs and unwinds DNA via a highly rapid and processive ATP-dependent bidirectional helicase activity. Unwinds dsDNA until it encounters a Chi (crossover hotspot instigator) sequence from the 3' direction. Cuts ssDNA a few nucleotides 3' to the Chi site. The properties and activities of the enzyme are changed at Chi. The Chi-altered holoenzyme produces a long 3'-ssDNA overhang and facilitates RecA-binding to the ssDNA for homologous DNA recombination and repair. Holoenzyme degrades any linearized DNA that is unable to undergo homologous recombination. In the holoenzyme this subunit has ssDNA-dependent ATPase and 5'-3' helicase activity. When added to pre-assembled RecBC greatly stimulates nuclease activity and augments holoenzyme processivity. Negatively regulates the RecA-loading ability of RecBCD.</text>
</comment>
<accession>A0ABQ5TU64</accession>
<evidence type="ECO:0000313" key="13">
    <source>
        <dbReference type="EMBL" id="GLP99706.1"/>
    </source>
</evidence>
<dbReference type="Pfam" id="PF21185">
    <property type="entry name" value="RecD_N"/>
    <property type="match status" value="1"/>
</dbReference>
<dbReference type="SMART" id="SM00382">
    <property type="entry name" value="AAA"/>
    <property type="match status" value="1"/>
</dbReference>
<keyword evidence="14" id="KW-1185">Reference proteome</keyword>
<keyword evidence="3 11" id="KW-0227">DNA damage</keyword>
<comment type="miscellaneous">
    <text evidence="11">In the RecBCD complex, RecB has a slow 3'-5' helicase, an exonuclease activity and loads RecA onto ssDNA, RecD has a fast 5'-3' helicase activity, while RecC stimulates the ATPase and processivity of the RecB helicase and contributes to recognition of the Chi site.</text>
</comment>
<evidence type="ECO:0000256" key="5">
    <source>
        <dbReference type="ARBA" id="ARBA00022806"/>
    </source>
</evidence>
<dbReference type="InterPro" id="IPR041851">
    <property type="entry name" value="RecD_N_sf"/>
</dbReference>
<proteinExistence type="inferred from homology"/>
<evidence type="ECO:0000256" key="9">
    <source>
        <dbReference type="ARBA" id="ARBA00023204"/>
    </source>
</evidence>
<evidence type="ECO:0000256" key="6">
    <source>
        <dbReference type="ARBA" id="ARBA00022839"/>
    </source>
</evidence>
<comment type="catalytic activity">
    <reaction evidence="11">
        <text>ATP + H2O = ADP + phosphate + H(+)</text>
        <dbReference type="Rhea" id="RHEA:13065"/>
        <dbReference type="ChEBI" id="CHEBI:15377"/>
        <dbReference type="ChEBI" id="CHEBI:15378"/>
        <dbReference type="ChEBI" id="CHEBI:30616"/>
        <dbReference type="ChEBI" id="CHEBI:43474"/>
        <dbReference type="ChEBI" id="CHEBI:456216"/>
        <dbReference type="EC" id="5.6.2.3"/>
    </reaction>
</comment>
<keyword evidence="5 11" id="KW-0347">Helicase</keyword>
<dbReference type="SUPFAM" id="SSF52540">
    <property type="entry name" value="P-loop containing nucleoside triphosphate hydrolases"/>
    <property type="match status" value="2"/>
</dbReference>
<dbReference type="EMBL" id="BSND01000005">
    <property type="protein sequence ID" value="GLP99706.1"/>
    <property type="molecule type" value="Genomic_DNA"/>
</dbReference>
<dbReference type="PANTHER" id="PTHR43788">
    <property type="entry name" value="DNA2/NAM7 HELICASE FAMILY MEMBER"/>
    <property type="match status" value="1"/>
</dbReference>
<feature type="binding site" evidence="11">
    <location>
        <begin position="168"/>
        <end position="175"/>
    </location>
    <ligand>
        <name>ATP</name>
        <dbReference type="ChEBI" id="CHEBI:30616"/>
    </ligand>
</feature>
<dbReference type="InterPro" id="IPR027417">
    <property type="entry name" value="P-loop_NTPase"/>
</dbReference>
<name>A0ABQ5TU64_9GAMM</name>
<evidence type="ECO:0000256" key="11">
    <source>
        <dbReference type="HAMAP-Rule" id="MF_01487"/>
    </source>
</evidence>
<dbReference type="CDD" id="cd18809">
    <property type="entry name" value="SF1_C_RecD"/>
    <property type="match status" value="1"/>
</dbReference>
<evidence type="ECO:0000256" key="10">
    <source>
        <dbReference type="ARBA" id="ARBA00023235"/>
    </source>
</evidence>
<dbReference type="InterPro" id="IPR003593">
    <property type="entry name" value="AAA+_ATPase"/>
</dbReference>
<organism evidence="13 14">
    <name type="scientific">Methylophaga thalassica</name>
    <dbReference type="NCBI Taxonomy" id="40223"/>
    <lineage>
        <taxon>Bacteria</taxon>
        <taxon>Pseudomonadati</taxon>
        <taxon>Pseudomonadota</taxon>
        <taxon>Gammaproteobacteria</taxon>
        <taxon>Thiotrichales</taxon>
        <taxon>Piscirickettsiaceae</taxon>
        <taxon>Methylophaga</taxon>
    </lineage>
</organism>
<dbReference type="Proteomes" id="UP001161423">
    <property type="component" value="Unassembled WGS sequence"/>
</dbReference>
<dbReference type="Gene3D" id="1.10.10.1020">
    <property type="entry name" value="RecBCD complex, subunit RecD, N-terminal domain"/>
    <property type="match status" value="1"/>
</dbReference>
<evidence type="ECO:0000313" key="14">
    <source>
        <dbReference type="Proteomes" id="UP001161423"/>
    </source>
</evidence>
<protein>
    <recommendedName>
        <fullName evidence="11">RecBCD enzyme subunit RecD</fullName>
        <ecNumber evidence="11">5.6.2.3</ecNumber>
    </recommendedName>
    <alternativeName>
        <fullName evidence="11">DNA 5'-3' helicase subunit RecD</fullName>
    </alternativeName>
    <alternativeName>
        <fullName evidence="11">Exonuclease V subunit RecD</fullName>
        <shortName evidence="11">ExoV subunit RecD</shortName>
    </alternativeName>
    <alternativeName>
        <fullName evidence="11">Helicase/nuclease RecBCD subunit RecD</fullName>
    </alternativeName>
</protein>
<dbReference type="CDD" id="cd17933">
    <property type="entry name" value="DEXSc_RecD-like"/>
    <property type="match status" value="1"/>
</dbReference>
<feature type="domain" description="AAA+ ATPase" evidence="12">
    <location>
        <begin position="160"/>
        <end position="317"/>
    </location>
</feature>
<dbReference type="Pfam" id="PF13245">
    <property type="entry name" value="AAA_19"/>
    <property type="match status" value="1"/>
</dbReference>
<dbReference type="RefSeq" id="WP_007146464.1">
    <property type="nucleotide sequence ID" value="NZ_BSND01000005.1"/>
</dbReference>
<dbReference type="InterPro" id="IPR050534">
    <property type="entry name" value="Coronavir_polyprotein_1ab"/>
</dbReference>
<dbReference type="InterPro" id="IPR027785">
    <property type="entry name" value="UvrD-like_helicase_C"/>
</dbReference>
<dbReference type="PANTHER" id="PTHR43788:SF6">
    <property type="entry name" value="DNA HELICASE B"/>
    <property type="match status" value="1"/>
</dbReference>
<evidence type="ECO:0000256" key="1">
    <source>
        <dbReference type="ARBA" id="ARBA00022722"/>
    </source>
</evidence>
<evidence type="ECO:0000256" key="3">
    <source>
        <dbReference type="ARBA" id="ARBA00022763"/>
    </source>
</evidence>
<dbReference type="EC" id="5.6.2.3" evidence="11"/>
<evidence type="ECO:0000256" key="2">
    <source>
        <dbReference type="ARBA" id="ARBA00022741"/>
    </source>
</evidence>
<evidence type="ECO:0000256" key="7">
    <source>
        <dbReference type="ARBA" id="ARBA00022840"/>
    </source>
</evidence>
<evidence type="ECO:0000259" key="12">
    <source>
        <dbReference type="SMART" id="SM00382"/>
    </source>
</evidence>
<comment type="caution">
    <text evidence="13">The sequence shown here is derived from an EMBL/GenBank/DDBJ whole genome shotgun (WGS) entry which is preliminary data.</text>
</comment>
<comment type="similarity">
    <text evidence="11">Belongs to the RecD family.</text>
</comment>
<keyword evidence="6 11" id="KW-0269">Exonuclease</keyword>
<dbReference type="InterPro" id="IPR006344">
    <property type="entry name" value="RecD"/>
</dbReference>
<evidence type="ECO:0000256" key="4">
    <source>
        <dbReference type="ARBA" id="ARBA00022801"/>
    </source>
</evidence>
<keyword evidence="8 11" id="KW-0238">DNA-binding</keyword>
<reference evidence="13" key="1">
    <citation type="journal article" date="2014" name="Int. J. Syst. Evol. Microbiol.">
        <title>Complete genome of a new Firmicutes species belonging to the dominant human colonic microbiota ('Ruminococcus bicirculans') reveals two chromosomes and a selective capacity to utilize plant glucans.</title>
        <authorList>
            <consortium name="NISC Comparative Sequencing Program"/>
            <person name="Wegmann U."/>
            <person name="Louis P."/>
            <person name="Goesmann A."/>
            <person name="Henrissat B."/>
            <person name="Duncan S.H."/>
            <person name="Flint H.J."/>
        </authorList>
    </citation>
    <scope>NUCLEOTIDE SEQUENCE</scope>
    <source>
        <strain evidence="13">NBRC 102424</strain>
    </source>
</reference>
<dbReference type="Gene3D" id="3.40.50.300">
    <property type="entry name" value="P-loop containing nucleotide triphosphate hydrolases"/>
    <property type="match status" value="3"/>
</dbReference>
<keyword evidence="7 11" id="KW-0067">ATP-binding</keyword>
<keyword evidence="1 11" id="KW-0540">Nuclease</keyword>
<dbReference type="HAMAP" id="MF_01487">
    <property type="entry name" value="RecD"/>
    <property type="match status" value="1"/>
</dbReference>
<dbReference type="NCBIfam" id="TIGR01447">
    <property type="entry name" value="recD"/>
    <property type="match status" value="1"/>
</dbReference>
<reference evidence="13" key="2">
    <citation type="submission" date="2023-01" db="EMBL/GenBank/DDBJ databases">
        <title>Draft genome sequence of Methylophaga thalassica strain NBRC 102424.</title>
        <authorList>
            <person name="Sun Q."/>
            <person name="Mori K."/>
        </authorList>
    </citation>
    <scope>NUCLEOTIDE SEQUENCE</scope>
    <source>
        <strain evidence="13">NBRC 102424</strain>
    </source>
</reference>
<keyword evidence="2 11" id="KW-0547">Nucleotide-binding</keyword>